<reference evidence="4 5" key="1">
    <citation type="submission" date="2019-03" db="EMBL/GenBank/DDBJ databases">
        <title>Genomic Encyclopedia of Type Strains, Phase IV (KMG-IV): sequencing the most valuable type-strain genomes for metagenomic binning, comparative biology and taxonomic classification.</title>
        <authorList>
            <person name="Goeker M."/>
        </authorList>
    </citation>
    <scope>NUCLEOTIDE SEQUENCE [LARGE SCALE GENOMIC DNA]</scope>
    <source>
        <strain evidence="4 5">DSM 24629</strain>
    </source>
</reference>
<dbReference type="InterPro" id="IPR038029">
    <property type="entry name" value="GbiG_N_sf"/>
</dbReference>
<dbReference type="Proteomes" id="UP000294902">
    <property type="component" value="Unassembled WGS sequence"/>
</dbReference>
<organism evidence="4 5">
    <name type="scientific">Natranaerovirga pectinivora</name>
    <dbReference type="NCBI Taxonomy" id="682400"/>
    <lineage>
        <taxon>Bacteria</taxon>
        <taxon>Bacillati</taxon>
        <taxon>Bacillota</taxon>
        <taxon>Clostridia</taxon>
        <taxon>Lachnospirales</taxon>
        <taxon>Natranaerovirgaceae</taxon>
        <taxon>Natranaerovirga</taxon>
    </lineage>
</organism>
<protein>
    <submittedName>
        <fullName evidence="4">Cobalt-precorrin 5A acetaldehyde-lyase</fullName>
    </submittedName>
</protein>
<keyword evidence="5" id="KW-1185">Reference proteome</keyword>
<dbReference type="InterPro" id="IPR052553">
    <property type="entry name" value="CbiG_hydrolase"/>
</dbReference>
<dbReference type="NCBIfam" id="NF004466">
    <property type="entry name" value="PRK05788.1-4"/>
    <property type="match status" value="1"/>
</dbReference>
<evidence type="ECO:0000259" key="1">
    <source>
        <dbReference type="Pfam" id="PF01890"/>
    </source>
</evidence>
<dbReference type="Pfam" id="PF01890">
    <property type="entry name" value="CbiG_C"/>
    <property type="match status" value="1"/>
</dbReference>
<dbReference type="InterPro" id="IPR002750">
    <property type="entry name" value="CobE/GbiG_C"/>
</dbReference>
<dbReference type="Pfam" id="PF11760">
    <property type="entry name" value="CbiG_N"/>
    <property type="match status" value="1"/>
</dbReference>
<dbReference type="Gene3D" id="3.40.50.11220">
    <property type="match status" value="1"/>
</dbReference>
<dbReference type="InterPro" id="IPR021744">
    <property type="entry name" value="CbiG_N"/>
</dbReference>
<dbReference type="InterPro" id="IPR021745">
    <property type="entry name" value="CbiG_mid"/>
</dbReference>
<keyword evidence="4" id="KW-0456">Lyase</keyword>
<accession>A0A4R3MLP8</accession>
<dbReference type="PANTHER" id="PTHR37477">
    <property type="entry name" value="COBALT-PRECORRIN-5A HYDROLASE"/>
    <property type="match status" value="1"/>
</dbReference>
<evidence type="ECO:0000259" key="3">
    <source>
        <dbReference type="Pfam" id="PF11761"/>
    </source>
</evidence>
<dbReference type="SUPFAM" id="SSF159672">
    <property type="entry name" value="CbiG N-terminal domain-like"/>
    <property type="match status" value="1"/>
</dbReference>
<dbReference type="InterPro" id="IPR036518">
    <property type="entry name" value="CobE/GbiG_C_sf"/>
</dbReference>
<dbReference type="SUPFAM" id="SSF159664">
    <property type="entry name" value="CobE/GbiG C-terminal domain-like"/>
    <property type="match status" value="1"/>
</dbReference>
<feature type="domain" description="Cobalamin synthesis G N-terminal" evidence="2">
    <location>
        <begin position="51"/>
        <end position="130"/>
    </location>
</feature>
<dbReference type="GO" id="GO:0009236">
    <property type="term" value="P:cobalamin biosynthetic process"/>
    <property type="evidence" value="ECO:0007669"/>
    <property type="project" value="InterPro"/>
</dbReference>
<comment type="caution">
    <text evidence="4">The sequence shown here is derived from an EMBL/GenBank/DDBJ whole genome shotgun (WGS) entry which is preliminary data.</text>
</comment>
<dbReference type="OrthoDB" id="9781023at2"/>
<sequence length="347" mass="38781">MKKMAILTLTEGGLKLGLKLKNQYPDAQLYTMEKYVTQGAQAIKPSLNLMVEKLFQTFDVLCFIMATGIVVRVIAPYIKDKRVDPAVLVMDEKGQYIISLLSGHLGNGNYWAEKIGKDINGTPVITTSSDTNGIVAIDTFASHNHCAIKDMKKAKDLTVLLLEGKTIGVINKEKHNILLKKPYIFIDNEERTDEYPEIEGYVYISKQGPKEMNKPFVWLIPKDIVVGIGCKKGKTKEEIEKVLKASFEKIKLPYESIKKLATVSIKEEELGLQQLARALKVPLEIHSIEDIKKVEDQFQGSEFVKKTIGVKSVSEPCGYLGSCFGKCILPVQKIAGITISLWKEDEV</sequence>
<feature type="domain" description="CobE/GbiG C-terminal" evidence="1">
    <location>
        <begin position="224"/>
        <end position="341"/>
    </location>
</feature>
<dbReference type="EMBL" id="SMAL01000008">
    <property type="protein sequence ID" value="TCT13791.1"/>
    <property type="molecule type" value="Genomic_DNA"/>
</dbReference>
<dbReference type="GO" id="GO:0016829">
    <property type="term" value="F:lyase activity"/>
    <property type="evidence" value="ECO:0007669"/>
    <property type="project" value="UniProtKB-KW"/>
</dbReference>
<dbReference type="PANTHER" id="PTHR37477:SF1">
    <property type="entry name" value="COBALT-PRECORRIN-5A HYDROLASE"/>
    <property type="match status" value="1"/>
</dbReference>
<dbReference type="RefSeq" id="WP_132253166.1">
    <property type="nucleotide sequence ID" value="NZ_SMAL01000008.1"/>
</dbReference>
<name>A0A4R3MLP8_9FIRM</name>
<dbReference type="Pfam" id="PF11761">
    <property type="entry name" value="CbiG_mid"/>
    <property type="match status" value="1"/>
</dbReference>
<evidence type="ECO:0000259" key="2">
    <source>
        <dbReference type="Pfam" id="PF11760"/>
    </source>
</evidence>
<feature type="domain" description="Cobalamin biosynthesis central region" evidence="3">
    <location>
        <begin position="136"/>
        <end position="221"/>
    </location>
</feature>
<evidence type="ECO:0000313" key="4">
    <source>
        <dbReference type="EMBL" id="TCT13791.1"/>
    </source>
</evidence>
<dbReference type="AlphaFoldDB" id="A0A4R3MLP8"/>
<proteinExistence type="predicted"/>
<evidence type="ECO:0000313" key="5">
    <source>
        <dbReference type="Proteomes" id="UP000294902"/>
    </source>
</evidence>
<gene>
    <name evidence="4" type="ORF">EDC18_10825</name>
</gene>
<dbReference type="Gene3D" id="3.30.420.180">
    <property type="entry name" value="CobE/GbiG C-terminal domain"/>
    <property type="match status" value="1"/>
</dbReference>